<keyword evidence="3" id="KW-1185">Reference proteome</keyword>
<dbReference type="EMBL" id="CP075587">
    <property type="protein sequence ID" value="QYF48816.1"/>
    <property type="molecule type" value="Genomic_DNA"/>
</dbReference>
<dbReference type="Gene3D" id="1.10.3290.10">
    <property type="entry name" value="Fido-like domain"/>
    <property type="match status" value="1"/>
</dbReference>
<sequence length="348" mass="39921">MPFEPKFTISIPIASALTAIERTRGFLEAATLSKDWVSKMQARALILEAHHTTHIEGTHLSLDQSERLISGEKMQGVDSEDVKELLNYKKAFDFVAEYVFSQGTITEGLIREIHSRLVEGVRGNTAQQGQYRTIQNYVANSKTKEIIYTPPAPYDVSVLMAELTDWLQNERTIPPVLAAGIAQFQLVHIHPFVDGNGRTSRLLSTLCLYRSGYDFKKLFTISEYYDRNRQDFYQALQSVRNNGMDMTSWLEYFCKALETQMHEIQFKGSQAMKLDVLVLEHKLSERQKQALENLMASEKDFNIQEYEALCPGINRRSLQRDLADLIEKGIITQDGIKKAARYRLNRLR</sequence>
<evidence type="ECO:0000313" key="2">
    <source>
        <dbReference type="EMBL" id="QYF48816.1"/>
    </source>
</evidence>
<feature type="domain" description="Fido" evidence="1">
    <location>
        <begin position="105"/>
        <end position="255"/>
    </location>
</feature>
<dbReference type="InterPro" id="IPR040198">
    <property type="entry name" value="Fido_containing"/>
</dbReference>
<dbReference type="InterPro" id="IPR003812">
    <property type="entry name" value="Fido"/>
</dbReference>
<dbReference type="InterPro" id="IPR036597">
    <property type="entry name" value="Fido-like_dom_sf"/>
</dbReference>
<name>A0ABX8V0X0_9BACT</name>
<protein>
    <submittedName>
        <fullName evidence="2">Fic/DOC family</fullName>
    </submittedName>
</protein>
<gene>
    <name evidence="2" type="ORF">RHABOEDO_001038</name>
</gene>
<proteinExistence type="predicted"/>
<reference evidence="2 3" key="1">
    <citation type="journal article" date="2022" name="bioRxiv">
        <title>Ecology and evolution of chlamydial symbionts of arthropods.</title>
        <authorList>
            <person name="Halter T."/>
            <person name="Koestlbacher S."/>
            <person name="Collingro A."/>
            <person name="Sixt B.S."/>
            <person name="Toenshoff E.R."/>
            <person name="Hendrickx F."/>
            <person name="Kostanjsek R."/>
            <person name="Horn M."/>
        </authorList>
    </citation>
    <scope>NUCLEOTIDE SEQUENCE [LARGE SCALE GENOMIC DNA]</scope>
    <source>
        <strain evidence="2">W744xW776</strain>
    </source>
</reference>
<dbReference type="PANTHER" id="PTHR13504:SF38">
    <property type="entry name" value="FIDO DOMAIN-CONTAINING PROTEIN"/>
    <property type="match status" value="1"/>
</dbReference>
<dbReference type="Pfam" id="PF02661">
    <property type="entry name" value="Fic"/>
    <property type="match status" value="1"/>
</dbReference>
<dbReference type="PROSITE" id="PS51459">
    <property type="entry name" value="FIDO"/>
    <property type="match status" value="1"/>
</dbReference>
<evidence type="ECO:0000259" key="1">
    <source>
        <dbReference type="PROSITE" id="PS51459"/>
    </source>
</evidence>
<dbReference type="Proteomes" id="UP000826014">
    <property type="component" value="Chromosome"/>
</dbReference>
<dbReference type="SUPFAM" id="SSF140931">
    <property type="entry name" value="Fic-like"/>
    <property type="match status" value="1"/>
</dbReference>
<dbReference type="RefSeq" id="WP_215217525.1">
    <property type="nucleotide sequence ID" value="NZ_CP075587.1"/>
</dbReference>
<accession>A0ABX8V0X0</accession>
<organism evidence="2 3">
    <name type="scientific">Candidatus Rhabdochlamydia oedothoracis</name>
    <dbReference type="NCBI Taxonomy" id="2720720"/>
    <lineage>
        <taxon>Bacteria</taxon>
        <taxon>Pseudomonadati</taxon>
        <taxon>Chlamydiota</taxon>
        <taxon>Chlamydiia</taxon>
        <taxon>Parachlamydiales</taxon>
        <taxon>Candidatus Rhabdochlamydiaceae</taxon>
        <taxon>Candidatus Rhabdochlamydia</taxon>
    </lineage>
</organism>
<dbReference type="PANTHER" id="PTHR13504">
    <property type="entry name" value="FIDO DOMAIN-CONTAINING PROTEIN DDB_G0283145"/>
    <property type="match status" value="1"/>
</dbReference>
<evidence type="ECO:0000313" key="3">
    <source>
        <dbReference type="Proteomes" id="UP000826014"/>
    </source>
</evidence>